<dbReference type="Proteomes" id="UP000248314">
    <property type="component" value="Unassembled WGS sequence"/>
</dbReference>
<dbReference type="InterPro" id="IPR036388">
    <property type="entry name" value="WH-like_DNA-bd_sf"/>
</dbReference>
<dbReference type="InterPro" id="IPR039425">
    <property type="entry name" value="RNA_pol_sigma-70-like"/>
</dbReference>
<dbReference type="Pfam" id="PF04542">
    <property type="entry name" value="Sigma70_r2"/>
    <property type="match status" value="1"/>
</dbReference>
<comment type="similarity">
    <text evidence="1">Belongs to the sigma-70 factor family. ECF subfamily.</text>
</comment>
<evidence type="ECO:0000256" key="3">
    <source>
        <dbReference type="ARBA" id="ARBA00023082"/>
    </source>
</evidence>
<dbReference type="InterPro" id="IPR014284">
    <property type="entry name" value="RNA_pol_sigma-70_dom"/>
</dbReference>
<dbReference type="PRINTS" id="PR00038">
    <property type="entry name" value="HTHLUXR"/>
</dbReference>
<dbReference type="Pfam" id="PF08281">
    <property type="entry name" value="Sigma70_r4_2"/>
    <property type="match status" value="1"/>
</dbReference>
<keyword evidence="4" id="KW-0804">Transcription</keyword>
<keyword evidence="2" id="KW-0805">Transcription regulation</keyword>
<dbReference type="NCBIfam" id="TIGR02985">
    <property type="entry name" value="Sig70_bacteroi1"/>
    <property type="match status" value="1"/>
</dbReference>
<comment type="caution">
    <text evidence="7">The sequence shown here is derived from an EMBL/GenBank/DDBJ whole genome shotgun (WGS) entry which is preliminary data.</text>
</comment>
<dbReference type="InterPro" id="IPR000792">
    <property type="entry name" value="Tscrpt_reg_LuxR_C"/>
</dbReference>
<dbReference type="InterPro" id="IPR007627">
    <property type="entry name" value="RNA_pol_sigma70_r2"/>
</dbReference>
<evidence type="ECO:0000259" key="5">
    <source>
        <dbReference type="Pfam" id="PF04542"/>
    </source>
</evidence>
<dbReference type="PANTHER" id="PTHR43133">
    <property type="entry name" value="RNA POLYMERASE ECF-TYPE SIGMA FACTO"/>
    <property type="match status" value="1"/>
</dbReference>
<dbReference type="GO" id="GO:0016987">
    <property type="term" value="F:sigma factor activity"/>
    <property type="evidence" value="ECO:0007669"/>
    <property type="project" value="UniProtKB-KW"/>
</dbReference>
<dbReference type="STRING" id="1122991.GCA_000613445_02622"/>
<feature type="domain" description="RNA polymerase sigma-70 region 2" evidence="5">
    <location>
        <begin position="21"/>
        <end position="85"/>
    </location>
</feature>
<dbReference type="InterPro" id="IPR014327">
    <property type="entry name" value="RNA_pol_sigma70_bacteroid"/>
</dbReference>
<dbReference type="RefSeq" id="WP_025815539.1">
    <property type="nucleotide sequence ID" value="NZ_BAIZ01000006.1"/>
</dbReference>
<dbReference type="Gene3D" id="1.10.1740.10">
    <property type="match status" value="1"/>
</dbReference>
<dbReference type="Gene3D" id="1.10.10.10">
    <property type="entry name" value="Winged helix-like DNA-binding domain superfamily/Winged helix DNA-binding domain"/>
    <property type="match status" value="1"/>
</dbReference>
<keyword evidence="8" id="KW-1185">Reference proteome</keyword>
<evidence type="ECO:0000256" key="1">
    <source>
        <dbReference type="ARBA" id="ARBA00010641"/>
    </source>
</evidence>
<dbReference type="GO" id="GO:0003677">
    <property type="term" value="F:DNA binding"/>
    <property type="evidence" value="ECO:0007669"/>
    <property type="project" value="InterPro"/>
</dbReference>
<name>A0A318HW11_9BACT</name>
<dbReference type="InterPro" id="IPR013324">
    <property type="entry name" value="RNA_pol_sigma_r3/r4-like"/>
</dbReference>
<reference evidence="7 8" key="1">
    <citation type="submission" date="2018-05" db="EMBL/GenBank/DDBJ databases">
        <title>Genomic Encyclopedia of Type Strains, Phase I: the one thousand microbial genomes (KMG-I) project.</title>
        <authorList>
            <person name="Kyrpides N."/>
        </authorList>
    </citation>
    <scope>NUCLEOTIDE SEQUENCE [LARGE SCALE GENOMIC DNA]</scope>
    <source>
        <strain evidence="7 8">DSM 15611</strain>
    </source>
</reference>
<feature type="domain" description="RNA polymerase sigma factor 70 region 4 type 2" evidence="6">
    <location>
        <begin position="127"/>
        <end position="175"/>
    </location>
</feature>
<dbReference type="NCBIfam" id="TIGR02937">
    <property type="entry name" value="sigma70-ECF"/>
    <property type="match status" value="1"/>
</dbReference>
<organism evidence="7 8">
    <name type="scientific">Hoylesella shahii DSM 15611 = JCM 12083</name>
    <dbReference type="NCBI Taxonomy" id="1122991"/>
    <lineage>
        <taxon>Bacteria</taxon>
        <taxon>Pseudomonadati</taxon>
        <taxon>Bacteroidota</taxon>
        <taxon>Bacteroidia</taxon>
        <taxon>Bacteroidales</taxon>
        <taxon>Prevotellaceae</taxon>
        <taxon>Hoylesella</taxon>
    </lineage>
</organism>
<evidence type="ECO:0000259" key="6">
    <source>
        <dbReference type="Pfam" id="PF08281"/>
    </source>
</evidence>
<evidence type="ECO:0000313" key="8">
    <source>
        <dbReference type="Proteomes" id="UP000248314"/>
    </source>
</evidence>
<dbReference type="InterPro" id="IPR013249">
    <property type="entry name" value="RNA_pol_sigma70_r4_t2"/>
</dbReference>
<dbReference type="AlphaFoldDB" id="A0A318HW11"/>
<accession>A0A318HW11</accession>
<dbReference type="InterPro" id="IPR013325">
    <property type="entry name" value="RNA_pol_sigma_r2"/>
</dbReference>
<dbReference type="PANTHER" id="PTHR43133:SF46">
    <property type="entry name" value="RNA POLYMERASE SIGMA-70 FACTOR ECF SUBFAMILY"/>
    <property type="match status" value="1"/>
</dbReference>
<protein>
    <submittedName>
        <fullName evidence="7">RNA polymerase sigma-70 factor (ECF subfamily)</fullName>
    </submittedName>
</protein>
<keyword evidence="3" id="KW-0731">Sigma factor</keyword>
<dbReference type="CDD" id="cd06171">
    <property type="entry name" value="Sigma70_r4"/>
    <property type="match status" value="1"/>
</dbReference>
<sequence length="195" mass="22481">MLDSDTTPSLRGVDLAAFEQLYRTHYEVLCKLAATITHSHQLAEEIVDDLFFYLWHHRSELEVDSLQAYLFRAVRNNSEKVCRSRAFRHGRLTLSLDNELLRVHDNLSDAEHPLGWLIEEEMQNHAQEVVNQLPHECRQVFELSRYHGKKHAEIAQELGISVNTVKYHIKNALKILSSSLSTGTACTLMLMAQSW</sequence>
<dbReference type="SUPFAM" id="SSF88946">
    <property type="entry name" value="Sigma2 domain of RNA polymerase sigma factors"/>
    <property type="match status" value="1"/>
</dbReference>
<proteinExistence type="inferred from homology"/>
<dbReference type="EMBL" id="QJJX01000009">
    <property type="protein sequence ID" value="PXX22775.1"/>
    <property type="molecule type" value="Genomic_DNA"/>
</dbReference>
<dbReference type="OrthoDB" id="9782991at2"/>
<evidence type="ECO:0000256" key="2">
    <source>
        <dbReference type="ARBA" id="ARBA00023015"/>
    </source>
</evidence>
<evidence type="ECO:0000256" key="4">
    <source>
        <dbReference type="ARBA" id="ARBA00023163"/>
    </source>
</evidence>
<evidence type="ECO:0000313" key="7">
    <source>
        <dbReference type="EMBL" id="PXX22775.1"/>
    </source>
</evidence>
<dbReference type="GO" id="GO:0006352">
    <property type="term" value="P:DNA-templated transcription initiation"/>
    <property type="evidence" value="ECO:0007669"/>
    <property type="project" value="InterPro"/>
</dbReference>
<gene>
    <name evidence="7" type="ORF">EJ73_01049</name>
</gene>
<dbReference type="SUPFAM" id="SSF88659">
    <property type="entry name" value="Sigma3 and sigma4 domains of RNA polymerase sigma factors"/>
    <property type="match status" value="1"/>
</dbReference>